<organism evidence="2 3">
    <name type="scientific">Candidozyma auris</name>
    <name type="common">Yeast</name>
    <name type="synonym">Candida auris</name>
    <dbReference type="NCBI Taxonomy" id="498019"/>
    <lineage>
        <taxon>Eukaryota</taxon>
        <taxon>Fungi</taxon>
        <taxon>Dikarya</taxon>
        <taxon>Ascomycota</taxon>
        <taxon>Saccharomycotina</taxon>
        <taxon>Pichiomycetes</taxon>
        <taxon>Metschnikowiaceae</taxon>
        <taxon>Candidozyma</taxon>
    </lineage>
</organism>
<gene>
    <name evidence="2" type="ORF">QG37_07626</name>
</gene>
<dbReference type="VEuPathDB" id="FungiDB:QG37_07626"/>
<keyword evidence="1" id="KW-0472">Membrane</keyword>
<evidence type="ECO:0000313" key="2">
    <source>
        <dbReference type="EMBL" id="KND96056.1"/>
    </source>
</evidence>
<reference evidence="3" key="1">
    <citation type="journal article" date="2015" name="BMC Genomics">
        <title>Draft genome of a commonly misdiagnosed multidrug resistant pathogen Candida auris.</title>
        <authorList>
            <person name="Chatterjee S."/>
            <person name="Alampalli S.V."/>
            <person name="Nageshan R.K."/>
            <person name="Chettiar S.T."/>
            <person name="Joshi S."/>
            <person name="Tatu U.S."/>
        </authorList>
    </citation>
    <scope>NUCLEOTIDE SEQUENCE [LARGE SCALE GENOMIC DNA]</scope>
    <source>
        <strain evidence="3">6684</strain>
    </source>
</reference>
<name>A0A0L0NPI7_CANAR</name>
<keyword evidence="1" id="KW-1133">Transmembrane helix</keyword>
<comment type="caution">
    <text evidence="2">The sequence shown here is derived from an EMBL/GenBank/DDBJ whole genome shotgun (WGS) entry which is preliminary data.</text>
</comment>
<evidence type="ECO:0000313" key="3">
    <source>
        <dbReference type="Proteomes" id="UP000037122"/>
    </source>
</evidence>
<dbReference type="AlphaFoldDB" id="A0A0L0NPI7"/>
<dbReference type="EMBL" id="LGST01000060">
    <property type="protein sequence ID" value="KND96056.1"/>
    <property type="molecule type" value="Genomic_DNA"/>
</dbReference>
<accession>A0A0L0NPI7</accession>
<dbReference type="Proteomes" id="UP000037122">
    <property type="component" value="Unassembled WGS sequence"/>
</dbReference>
<feature type="transmembrane region" description="Helical" evidence="1">
    <location>
        <begin position="195"/>
        <end position="219"/>
    </location>
</feature>
<protein>
    <submittedName>
        <fullName evidence="2">Uncharacterized protein</fullName>
    </submittedName>
</protein>
<proteinExistence type="predicted"/>
<feature type="transmembrane region" description="Helical" evidence="1">
    <location>
        <begin position="31"/>
        <end position="51"/>
    </location>
</feature>
<evidence type="ECO:0000256" key="1">
    <source>
        <dbReference type="SAM" id="Phobius"/>
    </source>
</evidence>
<keyword evidence="1" id="KW-0812">Transmembrane</keyword>
<sequence>MPLREPVVMNFLDLLMYLSLIRMLLHGNNVLLIMCSSLIKLLCSCIVEKEYKNARRAKKKEFMRYLDVVEAFIYSLYKKGLRGIPLHRFRASLLSYPCEAGVGQNYQDNIQKTVGEDIHPLNCYSRDIQFMLKVVENPHCTVSHIRAFFVCMIINDPYYESIDHQNGGLLKRLKILWPGLEQLAPLRIEKKSTTLVLLQNAIQAIVAFVIFMCLFFCYFKNEVNMENFTMQAFSPGVDDLLGRVIDLFF</sequence>